<comment type="caution">
    <text evidence="9">The sequence shown here is derived from an EMBL/GenBank/DDBJ whole genome shotgun (WGS) entry which is preliminary data.</text>
</comment>
<dbReference type="GO" id="GO:0005737">
    <property type="term" value="C:cytoplasm"/>
    <property type="evidence" value="ECO:0007669"/>
    <property type="project" value="TreeGrafter"/>
</dbReference>
<keyword evidence="10" id="KW-1185">Reference proteome</keyword>
<dbReference type="Pfam" id="PF20700">
    <property type="entry name" value="Mutator"/>
    <property type="match status" value="1"/>
</dbReference>
<dbReference type="Proteomes" id="UP000683360">
    <property type="component" value="Unassembled WGS sequence"/>
</dbReference>
<dbReference type="GO" id="GO:0006308">
    <property type="term" value="P:DNA catabolic process"/>
    <property type="evidence" value="ECO:0007669"/>
    <property type="project" value="TreeGrafter"/>
</dbReference>
<dbReference type="Pfam" id="PF22123">
    <property type="entry name" value="Exu_RNase_H_like"/>
    <property type="match status" value="1"/>
</dbReference>
<proteinExistence type="inferred from homology"/>
<evidence type="ECO:0000256" key="2">
    <source>
        <dbReference type="ARBA" id="ARBA00022722"/>
    </source>
</evidence>
<dbReference type="GO" id="GO:0003676">
    <property type="term" value="F:nucleic acid binding"/>
    <property type="evidence" value="ECO:0007669"/>
    <property type="project" value="InterPro"/>
</dbReference>
<dbReference type="Pfam" id="PF25244">
    <property type="entry name" value="PML_C"/>
    <property type="match status" value="1"/>
</dbReference>
<dbReference type="InterPro" id="IPR054362">
    <property type="entry name" value="Exu_RNase_H-like"/>
</dbReference>
<evidence type="ECO:0000256" key="4">
    <source>
        <dbReference type="ARBA" id="ARBA00022801"/>
    </source>
</evidence>
<keyword evidence="4" id="KW-0378">Hydrolase</keyword>
<evidence type="ECO:0000313" key="10">
    <source>
        <dbReference type="Proteomes" id="UP000683360"/>
    </source>
</evidence>
<evidence type="ECO:0000256" key="6">
    <source>
        <dbReference type="ARBA" id="ARBA00022842"/>
    </source>
</evidence>
<accession>A0A8S3TQP1</accession>
<keyword evidence="5" id="KW-0269">Exonuclease</keyword>
<dbReference type="EMBL" id="CAJPWZ010002222">
    <property type="protein sequence ID" value="CAG2233936.1"/>
    <property type="molecule type" value="Genomic_DNA"/>
</dbReference>
<comment type="similarity">
    <text evidence="7">Belongs to the exonuclease superfamily. TREX family.</text>
</comment>
<evidence type="ECO:0000256" key="1">
    <source>
        <dbReference type="ARBA" id="ARBA00001946"/>
    </source>
</evidence>
<organism evidence="9 10">
    <name type="scientific">Mytilus edulis</name>
    <name type="common">Blue mussel</name>
    <dbReference type="NCBI Taxonomy" id="6550"/>
    <lineage>
        <taxon>Eukaryota</taxon>
        <taxon>Metazoa</taxon>
        <taxon>Spiralia</taxon>
        <taxon>Lophotrochozoa</taxon>
        <taxon>Mollusca</taxon>
        <taxon>Bivalvia</taxon>
        <taxon>Autobranchia</taxon>
        <taxon>Pteriomorphia</taxon>
        <taxon>Mytilida</taxon>
        <taxon>Mytiloidea</taxon>
        <taxon>Mytilidae</taxon>
        <taxon>Mytilinae</taxon>
        <taxon>Mytilus</taxon>
    </lineage>
</organism>
<name>A0A8S3TQP1_MYTED</name>
<protein>
    <recommendedName>
        <fullName evidence="8">Exonuclease domain-containing protein</fullName>
    </recommendedName>
</protein>
<gene>
    <name evidence="9" type="ORF">MEDL_46704</name>
</gene>
<evidence type="ECO:0000313" key="9">
    <source>
        <dbReference type="EMBL" id="CAG2233936.1"/>
    </source>
</evidence>
<dbReference type="GO" id="GO:0046872">
    <property type="term" value="F:metal ion binding"/>
    <property type="evidence" value="ECO:0007669"/>
    <property type="project" value="UniProtKB-KW"/>
</dbReference>
<keyword evidence="6" id="KW-0460">Magnesium</keyword>
<keyword evidence="2" id="KW-0540">Nuclease</keyword>
<dbReference type="InterPro" id="IPR049012">
    <property type="entry name" value="Mutator_transp_dom"/>
</dbReference>
<dbReference type="OrthoDB" id="6056408at2759"/>
<dbReference type="AlphaFoldDB" id="A0A8S3TQP1"/>
<keyword evidence="3" id="KW-0479">Metal-binding</keyword>
<reference evidence="9" key="1">
    <citation type="submission" date="2021-03" db="EMBL/GenBank/DDBJ databases">
        <authorList>
            <person name="Bekaert M."/>
        </authorList>
    </citation>
    <scope>NUCLEOTIDE SEQUENCE</scope>
</reference>
<dbReference type="InterPro" id="IPR036397">
    <property type="entry name" value="RNaseH_sf"/>
</dbReference>
<feature type="domain" description="Exonuclease" evidence="8">
    <location>
        <begin position="376"/>
        <end position="532"/>
    </location>
</feature>
<evidence type="ECO:0000256" key="3">
    <source>
        <dbReference type="ARBA" id="ARBA00022723"/>
    </source>
</evidence>
<dbReference type="PANTHER" id="PTHR13058:SF22">
    <property type="entry name" value="EXODEOXYRIBONUCLEASE III"/>
    <property type="match status" value="1"/>
</dbReference>
<dbReference type="InterPro" id="IPR012337">
    <property type="entry name" value="RNaseH-like_sf"/>
</dbReference>
<dbReference type="InterPro" id="IPR040393">
    <property type="entry name" value="TREX1/2"/>
</dbReference>
<dbReference type="PANTHER" id="PTHR13058">
    <property type="entry name" value="THREE PRIME REPAIR EXONUCLEASE 1, 2"/>
    <property type="match status" value="1"/>
</dbReference>
<evidence type="ECO:0000259" key="8">
    <source>
        <dbReference type="SMART" id="SM00479"/>
    </source>
</evidence>
<dbReference type="SUPFAM" id="SSF53098">
    <property type="entry name" value="Ribonuclease H-like"/>
    <property type="match status" value="1"/>
</dbReference>
<dbReference type="InterPro" id="IPR057617">
    <property type="entry name" value="PML_C"/>
</dbReference>
<dbReference type="GO" id="GO:0008296">
    <property type="term" value="F:3'-5'-DNA exonuclease activity"/>
    <property type="evidence" value="ECO:0007669"/>
    <property type="project" value="TreeGrafter"/>
</dbReference>
<evidence type="ECO:0000256" key="7">
    <source>
        <dbReference type="ARBA" id="ARBA00025769"/>
    </source>
</evidence>
<dbReference type="Gene3D" id="3.30.420.10">
    <property type="entry name" value="Ribonuclease H-like superfamily/Ribonuclease H"/>
    <property type="match status" value="1"/>
</dbReference>
<dbReference type="SMART" id="SM00479">
    <property type="entry name" value="EXOIII"/>
    <property type="match status" value="1"/>
</dbReference>
<evidence type="ECO:0000256" key="5">
    <source>
        <dbReference type="ARBA" id="ARBA00022839"/>
    </source>
</evidence>
<sequence length="629" mass="71394">MGWQKRGSGRKYDSMSGVGVAIGNETGKVLEREIRSKNCRTCSYWEGKGTEAALHDCPRNWYGTSKGMEPDVGVSLIKKLEEKKCTVSTLIMDDDATTMSKIRQNIDHDITKWSDIKHVQNSLGKKLYVLPTSYRKSIRNDDIAHLMKCFTYAVHSNKNNKQQMQNDLSAIVPHVFNEHDHCNVRWCRYLKNPENYTPTIQLSNLDLKSKLSKIFQDYIENIDKLVPCASTKENESFNNMLTAKAPKNKHYSASTSLEARVNCTVAQKNESFNYVSIVNVECGLSPGKVTENSSNQLIKKRKMHSSYCNSKEFKKKKLDKKRLARNENNVLEIREGDTYKTEIDMLCQNMQETDVISNPLIVEELTHVQNIQPSIPCVYFDLETTSLSLNCDIVQISAINDMNEFDQYITPSSGISKYASEVTGLSMCNNILCYNGRKVNSCSPQQGLQNFIIWLQETIPEKCILIGHNSKIFDAPRLLLCLQKFQLYSSFEEKVLGFIDTLPFFRNHAHNASADVQMLKELVEFTKCSITELSPYSFTTTSCALCLKQSTVSKARLFTLKPLTERNVISAAMAKKISDSGLDLFQLQLAKRRDTDNGIRLVLAEKNTYGKPRVTACKRVATKISDYLN</sequence>
<dbReference type="InterPro" id="IPR013520">
    <property type="entry name" value="Ribonucl_H"/>
</dbReference>
<comment type="cofactor">
    <cofactor evidence="1">
        <name>Mg(2+)</name>
        <dbReference type="ChEBI" id="CHEBI:18420"/>
    </cofactor>
</comment>